<evidence type="ECO:0000256" key="1">
    <source>
        <dbReference type="SAM" id="Phobius"/>
    </source>
</evidence>
<protein>
    <submittedName>
        <fullName evidence="2">Uncharacterized protein</fullName>
    </submittedName>
</protein>
<dbReference type="KEGG" id="hcm:HCD_04645"/>
<dbReference type="Proteomes" id="UP000005013">
    <property type="component" value="Chromosome"/>
</dbReference>
<gene>
    <name evidence="2" type="ordered locus">HCD_04645</name>
</gene>
<sequence length="60" mass="7005">MYNQHVKNFYKEPLRLFDFQISTDGKDFIKAMGSKGIYLFYGNILVVDTALMVYSIFQKG</sequence>
<proteinExistence type="predicted"/>
<name>I0ESL6_HELCM</name>
<dbReference type="HOGENOM" id="CLU_2935160_0_0_7"/>
<dbReference type="RefSeq" id="WP_014659442.1">
    <property type="nucleotide sequence ID" value="NC_017735.1"/>
</dbReference>
<feature type="transmembrane region" description="Helical" evidence="1">
    <location>
        <begin position="36"/>
        <end position="57"/>
    </location>
</feature>
<accession>I0ESL6</accession>
<evidence type="ECO:0000313" key="3">
    <source>
        <dbReference type="Proteomes" id="UP000005013"/>
    </source>
</evidence>
<dbReference type="EMBL" id="CP003481">
    <property type="protein sequence ID" value="AFI05935.1"/>
    <property type="molecule type" value="Genomic_DNA"/>
</dbReference>
<dbReference type="PATRIC" id="fig|1163745.3.peg.978"/>
<organism evidence="2 3">
    <name type="scientific">Helicobacter cetorum (strain ATCC BAA-540 / CCUG 52418 / MIT 99-5656)</name>
    <dbReference type="NCBI Taxonomy" id="1163745"/>
    <lineage>
        <taxon>Bacteria</taxon>
        <taxon>Pseudomonadati</taxon>
        <taxon>Campylobacterota</taxon>
        <taxon>Epsilonproteobacteria</taxon>
        <taxon>Campylobacterales</taxon>
        <taxon>Helicobacteraceae</taxon>
        <taxon>Helicobacter</taxon>
    </lineage>
</organism>
<keyword evidence="1" id="KW-0472">Membrane</keyword>
<dbReference type="STRING" id="1163745.HCD_04645"/>
<evidence type="ECO:0000313" key="2">
    <source>
        <dbReference type="EMBL" id="AFI05935.1"/>
    </source>
</evidence>
<reference evidence="2 3" key="1">
    <citation type="journal article" date="2013" name="PLoS ONE">
        <title>Sequence Divergence and Conservation in Genomes ofHelicobacter cetorum Strains from a Dolphin and a Whale.</title>
        <authorList>
            <person name="Kersulyte D."/>
            <person name="Rossi M."/>
            <person name="Berg D.E."/>
        </authorList>
    </citation>
    <scope>NUCLEOTIDE SEQUENCE [LARGE SCALE GENOMIC DNA]</scope>
    <source>
        <strain evidence="2 3">MIT 99-5656</strain>
    </source>
</reference>
<keyword evidence="1" id="KW-0812">Transmembrane</keyword>
<dbReference type="AlphaFoldDB" id="I0ESL6"/>
<keyword evidence="1" id="KW-1133">Transmembrane helix</keyword>
<keyword evidence="3" id="KW-1185">Reference proteome</keyword>